<keyword evidence="5" id="KW-1133">Transmembrane helix</keyword>
<dbReference type="GO" id="GO:0000026">
    <property type="term" value="F:alpha-1,2-mannosyltransferase activity"/>
    <property type="evidence" value="ECO:0007669"/>
    <property type="project" value="TreeGrafter"/>
</dbReference>
<dbReference type="PANTHER" id="PTHR31121">
    <property type="entry name" value="ALPHA-1,2 MANNOSYLTRANSFERASE KTR1"/>
    <property type="match status" value="1"/>
</dbReference>
<dbReference type="Proteomes" id="UP001140560">
    <property type="component" value="Unassembled WGS sequence"/>
</dbReference>
<gene>
    <name evidence="6" type="ORF">N0V83_006322</name>
</gene>
<evidence type="ECO:0000313" key="7">
    <source>
        <dbReference type="Proteomes" id="UP001140560"/>
    </source>
</evidence>
<dbReference type="GO" id="GO:0006487">
    <property type="term" value="P:protein N-linked glycosylation"/>
    <property type="evidence" value="ECO:0007669"/>
    <property type="project" value="TreeGrafter"/>
</dbReference>
<protein>
    <submittedName>
        <fullName evidence="6">Uncharacterized protein</fullName>
    </submittedName>
</protein>
<evidence type="ECO:0000256" key="5">
    <source>
        <dbReference type="SAM" id="Phobius"/>
    </source>
</evidence>
<dbReference type="GO" id="GO:0000032">
    <property type="term" value="P:cell wall mannoprotein biosynthetic process"/>
    <property type="evidence" value="ECO:0007669"/>
    <property type="project" value="TreeGrafter"/>
</dbReference>
<evidence type="ECO:0000256" key="4">
    <source>
        <dbReference type="PIRSR" id="PIRSR018153-1"/>
    </source>
</evidence>
<organism evidence="6 7">
    <name type="scientific">Neocucurbitaria cava</name>
    <dbReference type="NCBI Taxonomy" id="798079"/>
    <lineage>
        <taxon>Eukaryota</taxon>
        <taxon>Fungi</taxon>
        <taxon>Dikarya</taxon>
        <taxon>Ascomycota</taxon>
        <taxon>Pezizomycotina</taxon>
        <taxon>Dothideomycetes</taxon>
        <taxon>Pleosporomycetidae</taxon>
        <taxon>Pleosporales</taxon>
        <taxon>Pleosporineae</taxon>
        <taxon>Cucurbitariaceae</taxon>
        <taxon>Neocucurbitaria</taxon>
    </lineage>
</organism>
<keyword evidence="5" id="KW-0472">Membrane</keyword>
<keyword evidence="5" id="KW-0812">Transmembrane</keyword>
<evidence type="ECO:0000256" key="2">
    <source>
        <dbReference type="ARBA" id="ARBA00022676"/>
    </source>
</evidence>
<comment type="caution">
    <text evidence="6">The sequence shown here is derived from an EMBL/GenBank/DDBJ whole genome shotgun (WGS) entry which is preliminary data.</text>
</comment>
<keyword evidence="3" id="KW-0808">Transferase</keyword>
<evidence type="ECO:0000256" key="3">
    <source>
        <dbReference type="ARBA" id="ARBA00022679"/>
    </source>
</evidence>
<reference evidence="6" key="1">
    <citation type="submission" date="2022-10" db="EMBL/GenBank/DDBJ databases">
        <title>Tapping the CABI collections for fungal endophytes: first genome assemblies for Collariella, Neodidymelliopsis, Ascochyta clinopodiicola, Didymella pomorum, Didymosphaeria variabile, Neocosmospora piperis and Neocucurbitaria cava.</title>
        <authorList>
            <person name="Hill R."/>
        </authorList>
    </citation>
    <scope>NUCLEOTIDE SEQUENCE</scope>
    <source>
        <strain evidence="6">IMI 356814</strain>
    </source>
</reference>
<dbReference type="SUPFAM" id="SSF53448">
    <property type="entry name" value="Nucleotide-diphospho-sugar transferases"/>
    <property type="match status" value="1"/>
</dbReference>
<proteinExistence type="inferred from homology"/>
<evidence type="ECO:0000256" key="1">
    <source>
        <dbReference type="ARBA" id="ARBA00007677"/>
    </source>
</evidence>
<evidence type="ECO:0000313" key="6">
    <source>
        <dbReference type="EMBL" id="KAJ4369237.1"/>
    </source>
</evidence>
<feature type="active site" description="Nucleophile" evidence="4">
    <location>
        <position position="301"/>
    </location>
</feature>
<sequence length="397" mass="46444">MSLTKLNRNHLRRVLLFLAQHWKASLGIILLMTIEVIFHIRSFTIPRPSTNLDPPFYTTCHDPSTMNSTARANATFMMLARNSDVSGAVQSVKSVQAQFNQHFGYPWVFLNDEEWSEEFKMEVGKAVGEGVSVTFDTIPWEVWGFPMWIDREKARRKMKKMEREGVMYAGEESYHHMCRFQSGFFYDHPALLPYKFYWRVEPDIRFTCAIPYDPFLSMSQHDKKYGYAIALWERGNTVPSLFRKISDYKARRHVRTTPLWTALMAPSYAPWLIRRFVLSLLRNRDGKGDLWNMCHLWSNFEIADMEFFRSSAYRELFRYLDEDGGFYYERWGDAAVHSLGVAMLLRPDEVHWFSDWGYVHGGLQVCPKEGLGCGCECEEGGREVETVCLDSIRRTVE</sequence>
<keyword evidence="2" id="KW-0328">Glycosyltransferase</keyword>
<dbReference type="Pfam" id="PF01793">
    <property type="entry name" value="Glyco_transf_15"/>
    <property type="match status" value="1"/>
</dbReference>
<dbReference type="InterPro" id="IPR002685">
    <property type="entry name" value="Glyco_trans_15"/>
</dbReference>
<name>A0A9W8Y732_9PLEO</name>
<dbReference type="PANTHER" id="PTHR31121:SF2">
    <property type="entry name" value="MANNOSYLTRANSFERASE KTR5-RELATED"/>
    <property type="match status" value="1"/>
</dbReference>
<dbReference type="InterPro" id="IPR029044">
    <property type="entry name" value="Nucleotide-diphossugar_trans"/>
</dbReference>
<dbReference type="AlphaFoldDB" id="A0A9W8Y732"/>
<dbReference type="EMBL" id="JAPEUY010000010">
    <property type="protein sequence ID" value="KAJ4369237.1"/>
    <property type="molecule type" value="Genomic_DNA"/>
</dbReference>
<dbReference type="Gene3D" id="3.90.550.10">
    <property type="entry name" value="Spore Coat Polysaccharide Biosynthesis Protein SpsA, Chain A"/>
    <property type="match status" value="1"/>
</dbReference>
<keyword evidence="7" id="KW-1185">Reference proteome</keyword>
<dbReference type="GO" id="GO:0005794">
    <property type="term" value="C:Golgi apparatus"/>
    <property type="evidence" value="ECO:0007669"/>
    <property type="project" value="TreeGrafter"/>
</dbReference>
<dbReference type="OrthoDB" id="439943at2759"/>
<comment type="similarity">
    <text evidence="1">Belongs to the glycosyltransferase 15 family.</text>
</comment>
<accession>A0A9W8Y732</accession>
<dbReference type="FunFam" id="3.90.550.10:FF:000051">
    <property type="entry name" value="Alpha-1,2-mannosyltransferase (Ktr4)"/>
    <property type="match status" value="1"/>
</dbReference>
<dbReference type="PIRSF" id="PIRSF018153">
    <property type="entry name" value="Glyco_trans_15"/>
    <property type="match status" value="1"/>
</dbReference>
<feature type="transmembrane region" description="Helical" evidence="5">
    <location>
        <begin position="21"/>
        <end position="40"/>
    </location>
</feature>
<dbReference type="GO" id="GO:0016020">
    <property type="term" value="C:membrane"/>
    <property type="evidence" value="ECO:0007669"/>
    <property type="project" value="InterPro"/>
</dbReference>